<dbReference type="PANTHER" id="PTHR43281:SF1">
    <property type="entry name" value="FARNESYL DIPHOSPHATE SYNTHASE"/>
    <property type="match status" value="1"/>
</dbReference>
<organism evidence="9 10">
    <name type="scientific">Ancylobacter mangrovi</name>
    <dbReference type="NCBI Taxonomy" id="2972472"/>
    <lineage>
        <taxon>Bacteria</taxon>
        <taxon>Pseudomonadati</taxon>
        <taxon>Pseudomonadota</taxon>
        <taxon>Alphaproteobacteria</taxon>
        <taxon>Hyphomicrobiales</taxon>
        <taxon>Xanthobacteraceae</taxon>
        <taxon>Ancylobacter</taxon>
    </lineage>
</organism>
<evidence type="ECO:0000256" key="4">
    <source>
        <dbReference type="ARBA" id="ARBA00022723"/>
    </source>
</evidence>
<dbReference type="SFLD" id="SFLDS00005">
    <property type="entry name" value="Isoprenoid_Synthase_Type_I"/>
    <property type="match status" value="1"/>
</dbReference>
<dbReference type="InterPro" id="IPR000092">
    <property type="entry name" value="Polyprenyl_synt"/>
</dbReference>
<dbReference type="SFLD" id="SFLDG01017">
    <property type="entry name" value="Polyprenyl_Transferase_Like"/>
    <property type="match status" value="1"/>
</dbReference>
<accession>A0A9X2PJD5</accession>
<dbReference type="NCBIfam" id="NF045485">
    <property type="entry name" value="FPPsyn"/>
    <property type="match status" value="1"/>
</dbReference>
<dbReference type="PROSITE" id="PS00723">
    <property type="entry name" value="POLYPRENYL_SYNTHASE_1"/>
    <property type="match status" value="1"/>
</dbReference>
<dbReference type="RefSeq" id="WP_258734514.1">
    <property type="nucleotide sequence ID" value="NZ_JANTHZ010000012.1"/>
</dbReference>
<gene>
    <name evidence="9" type="ORF">NVS89_19910</name>
</gene>
<dbReference type="GO" id="GO:0046872">
    <property type="term" value="F:metal ion binding"/>
    <property type="evidence" value="ECO:0007669"/>
    <property type="project" value="UniProtKB-KW"/>
</dbReference>
<evidence type="ECO:0000256" key="1">
    <source>
        <dbReference type="ARBA" id="ARBA00001946"/>
    </source>
</evidence>
<evidence type="ECO:0000256" key="8">
    <source>
        <dbReference type="RuleBase" id="RU004466"/>
    </source>
</evidence>
<evidence type="ECO:0000256" key="3">
    <source>
        <dbReference type="ARBA" id="ARBA00022679"/>
    </source>
</evidence>
<dbReference type="SUPFAM" id="SSF48576">
    <property type="entry name" value="Terpenoid synthases"/>
    <property type="match status" value="1"/>
</dbReference>
<keyword evidence="10" id="KW-1185">Reference proteome</keyword>
<dbReference type="InterPro" id="IPR053378">
    <property type="entry name" value="Prenyl_diphosphate_synthase"/>
</dbReference>
<dbReference type="PANTHER" id="PTHR43281">
    <property type="entry name" value="FARNESYL DIPHOSPHATE SYNTHASE"/>
    <property type="match status" value="1"/>
</dbReference>
<dbReference type="AlphaFoldDB" id="A0A9X2PJD5"/>
<keyword evidence="4" id="KW-0479">Metal-binding</keyword>
<sequence>MTSSADDPSSALALALGETADAVVAYLDDAITGNSPRSARLAAAMRHAALAGGKRLRPFLLVESAALFGVPRAAALPAAAALECVHCYSLVHDDLPAMDDDDLRRGQPTVHRAFDDATAILAGDALLTLAFDILAREDAAADPAIRIALVAGLARAAGGAGMVGGQMLDLAAEGRFENGARSPLAAPEIERLQAMKTGALLDFACAAGAILGSADAERRQCLARYSHALGRAFQIADDLLDVEGDAGTVGKRVGKDAAAGKATLIDSLGIDGARLELERLVGEAEAALSVFGSAATLLAEAARFVANRRN</sequence>
<proteinExistence type="inferred from homology"/>
<comment type="similarity">
    <text evidence="2 8">Belongs to the FPP/GGPP synthase family.</text>
</comment>
<evidence type="ECO:0000313" key="10">
    <source>
        <dbReference type="Proteomes" id="UP001151088"/>
    </source>
</evidence>
<evidence type="ECO:0000256" key="7">
    <source>
        <dbReference type="ARBA" id="ARBA00069024"/>
    </source>
</evidence>
<name>A0A9X2PJD5_9HYPH</name>
<dbReference type="InterPro" id="IPR008949">
    <property type="entry name" value="Isoprenoid_synthase_dom_sf"/>
</dbReference>
<keyword evidence="3 8" id="KW-0808">Transferase</keyword>
<dbReference type="PROSITE" id="PS00444">
    <property type="entry name" value="POLYPRENYL_SYNTHASE_2"/>
    <property type="match status" value="1"/>
</dbReference>
<dbReference type="Gene3D" id="1.10.600.10">
    <property type="entry name" value="Farnesyl Diphosphate Synthase"/>
    <property type="match status" value="1"/>
</dbReference>
<evidence type="ECO:0000313" key="9">
    <source>
        <dbReference type="EMBL" id="MCS0497358.1"/>
    </source>
</evidence>
<comment type="caution">
    <text evidence="9">The sequence shown here is derived from an EMBL/GenBank/DDBJ whole genome shotgun (WGS) entry which is preliminary data.</text>
</comment>
<dbReference type="GO" id="GO:0005737">
    <property type="term" value="C:cytoplasm"/>
    <property type="evidence" value="ECO:0007669"/>
    <property type="project" value="UniProtKB-ARBA"/>
</dbReference>
<dbReference type="GO" id="GO:0004659">
    <property type="term" value="F:prenyltransferase activity"/>
    <property type="evidence" value="ECO:0007669"/>
    <property type="project" value="InterPro"/>
</dbReference>
<evidence type="ECO:0000256" key="6">
    <source>
        <dbReference type="ARBA" id="ARBA00023229"/>
    </source>
</evidence>
<keyword evidence="5" id="KW-0460">Magnesium</keyword>
<evidence type="ECO:0000256" key="2">
    <source>
        <dbReference type="ARBA" id="ARBA00006706"/>
    </source>
</evidence>
<dbReference type="EMBL" id="JANTHZ010000012">
    <property type="protein sequence ID" value="MCS0497358.1"/>
    <property type="molecule type" value="Genomic_DNA"/>
</dbReference>
<dbReference type="InterPro" id="IPR033749">
    <property type="entry name" value="Polyprenyl_synt_CS"/>
</dbReference>
<dbReference type="Proteomes" id="UP001151088">
    <property type="component" value="Unassembled WGS sequence"/>
</dbReference>
<evidence type="ECO:0000256" key="5">
    <source>
        <dbReference type="ARBA" id="ARBA00022842"/>
    </source>
</evidence>
<keyword evidence="6" id="KW-0414">Isoprene biosynthesis</keyword>
<comment type="cofactor">
    <cofactor evidence="1">
        <name>Mg(2+)</name>
        <dbReference type="ChEBI" id="CHEBI:18420"/>
    </cofactor>
</comment>
<dbReference type="GO" id="GO:0016114">
    <property type="term" value="P:terpenoid biosynthetic process"/>
    <property type="evidence" value="ECO:0007669"/>
    <property type="project" value="UniProtKB-ARBA"/>
</dbReference>
<reference evidence="9" key="1">
    <citation type="submission" date="2022-08" db="EMBL/GenBank/DDBJ databases">
        <authorList>
            <person name="Li F."/>
        </authorList>
    </citation>
    <scope>NUCLEOTIDE SEQUENCE</scope>
    <source>
        <strain evidence="9">MQZ15Z-1</strain>
    </source>
</reference>
<dbReference type="FunFam" id="1.10.600.10:FF:000001">
    <property type="entry name" value="Geranylgeranyl diphosphate synthase"/>
    <property type="match status" value="1"/>
</dbReference>
<dbReference type="Pfam" id="PF00348">
    <property type="entry name" value="polyprenyl_synt"/>
    <property type="match status" value="1"/>
</dbReference>
<protein>
    <recommendedName>
        <fullName evidence="7">Probable farnesyl diphosphate synthase</fullName>
    </recommendedName>
</protein>